<dbReference type="SMART" id="SM00587">
    <property type="entry name" value="CHK"/>
    <property type="match status" value="1"/>
</dbReference>
<keyword evidence="1" id="KW-0175">Coiled coil</keyword>
<dbReference type="Gene3D" id="3.90.1200.10">
    <property type="match status" value="1"/>
</dbReference>
<dbReference type="InterPro" id="IPR011009">
    <property type="entry name" value="Kinase-like_dom_sf"/>
</dbReference>
<dbReference type="EMBL" id="CATQJA010000816">
    <property type="protein sequence ID" value="CAJ0564189.1"/>
    <property type="molecule type" value="Genomic_DNA"/>
</dbReference>
<gene>
    <name evidence="3" type="ORF">MSPICULIGERA_LOCUS2875</name>
</gene>
<keyword evidence="4" id="KW-1185">Reference proteome</keyword>
<reference evidence="3" key="1">
    <citation type="submission" date="2023-06" db="EMBL/GenBank/DDBJ databases">
        <authorList>
            <person name="Delattre M."/>
        </authorList>
    </citation>
    <scope>NUCLEOTIDE SEQUENCE</scope>
    <source>
        <strain evidence="3">AF72</strain>
    </source>
</reference>
<evidence type="ECO:0000259" key="2">
    <source>
        <dbReference type="SMART" id="SM00587"/>
    </source>
</evidence>
<dbReference type="PANTHER" id="PTHR23020">
    <property type="entry name" value="UNCHARACTERIZED NUCLEAR HORMONE RECEPTOR-RELATED"/>
    <property type="match status" value="1"/>
</dbReference>
<evidence type="ECO:0000313" key="3">
    <source>
        <dbReference type="EMBL" id="CAJ0564189.1"/>
    </source>
</evidence>
<accession>A0AA36C8P3</accession>
<dbReference type="InterPro" id="IPR015897">
    <property type="entry name" value="CHK_kinase-like"/>
</dbReference>
<name>A0AA36C8P3_9BILA</name>
<dbReference type="InterPro" id="IPR012877">
    <property type="entry name" value="Dhs-27"/>
</dbReference>
<evidence type="ECO:0000313" key="4">
    <source>
        <dbReference type="Proteomes" id="UP001177023"/>
    </source>
</evidence>
<dbReference type="AlphaFoldDB" id="A0AA36C8P3"/>
<protein>
    <recommendedName>
        <fullName evidence="2">CHK kinase-like domain-containing protein</fullName>
    </recommendedName>
</protein>
<comment type="caution">
    <text evidence="3">The sequence shown here is derived from an EMBL/GenBank/DDBJ whole genome shotgun (WGS) entry which is preliminary data.</text>
</comment>
<feature type="non-terminal residue" evidence="3">
    <location>
        <position position="410"/>
    </location>
</feature>
<dbReference type="InterPro" id="IPR052961">
    <property type="entry name" value="Oxido-Kinase-like_Enzymes"/>
</dbReference>
<evidence type="ECO:0000256" key="1">
    <source>
        <dbReference type="SAM" id="Coils"/>
    </source>
</evidence>
<organism evidence="3 4">
    <name type="scientific">Mesorhabditis spiculigera</name>
    <dbReference type="NCBI Taxonomy" id="96644"/>
    <lineage>
        <taxon>Eukaryota</taxon>
        <taxon>Metazoa</taxon>
        <taxon>Ecdysozoa</taxon>
        <taxon>Nematoda</taxon>
        <taxon>Chromadorea</taxon>
        <taxon>Rhabditida</taxon>
        <taxon>Rhabditina</taxon>
        <taxon>Rhabditomorpha</taxon>
        <taxon>Rhabditoidea</taxon>
        <taxon>Rhabditidae</taxon>
        <taxon>Mesorhabditinae</taxon>
        <taxon>Mesorhabditis</taxon>
    </lineage>
</organism>
<dbReference type="PANTHER" id="PTHR23020:SF15">
    <property type="entry name" value="CHK KINASE-LIKE DOMAIN-CONTAINING PROTEIN"/>
    <property type="match status" value="1"/>
</dbReference>
<proteinExistence type="predicted"/>
<sequence length="410" mass="47351">MVAETLTHVDGNSLAGTPITWEMLEQDIQHRYKTTAVTGKKRSAKLMADGNGFVSFIVLVEFDWLGGTDELPDKAVVKITSCEKLEKLSHEISSFPQEAEVIWQNCKAANDNELDFYQLWAHNLPAGLKIPKFYCGRHFGEDGVDAGYFAIEHFDKVESRHFYHNVQESAVLEILDQLALVNAQSLLHPEQFAAFDNENADHLHRMFASYEAVTKALDEAEEKNPNLLDKLHTLRTQTKYFETLETFQGRLSECCNGTKIFCHGDMWLGNMLWRKDAETQDYYMLVIIDWQLCNMGNPMEDLVRLLTAVISGQEYQRRKTFYLSYYYDALKKLADNVALPWTSYEDFEKKYEMVFVLISAMFQPMIMNFGPTLLKTVKDESQLEICTENYMDKANNMLDEAVHLIKKWNL</sequence>
<feature type="domain" description="CHK kinase-like" evidence="2">
    <location>
        <begin position="149"/>
        <end position="336"/>
    </location>
</feature>
<dbReference type="SUPFAM" id="SSF56112">
    <property type="entry name" value="Protein kinase-like (PK-like)"/>
    <property type="match status" value="1"/>
</dbReference>
<feature type="coiled-coil region" evidence="1">
    <location>
        <begin position="210"/>
        <end position="237"/>
    </location>
</feature>
<dbReference type="Proteomes" id="UP001177023">
    <property type="component" value="Unassembled WGS sequence"/>
</dbReference>
<dbReference type="Pfam" id="PF07914">
    <property type="entry name" value="DUF1679"/>
    <property type="match status" value="1"/>
</dbReference>